<gene>
    <name evidence="1" type="ORF">UFOPK1722_00818</name>
</gene>
<dbReference type="EMBL" id="CAEZTS010000059">
    <property type="protein sequence ID" value="CAB4578180.1"/>
    <property type="molecule type" value="Genomic_DNA"/>
</dbReference>
<organism evidence="1">
    <name type="scientific">freshwater metagenome</name>
    <dbReference type="NCBI Taxonomy" id="449393"/>
    <lineage>
        <taxon>unclassified sequences</taxon>
        <taxon>metagenomes</taxon>
        <taxon>ecological metagenomes</taxon>
    </lineage>
</organism>
<reference evidence="1" key="1">
    <citation type="submission" date="2020-05" db="EMBL/GenBank/DDBJ databases">
        <authorList>
            <person name="Chiriac C."/>
            <person name="Salcher M."/>
            <person name="Ghai R."/>
            <person name="Kavagutti S V."/>
        </authorList>
    </citation>
    <scope>NUCLEOTIDE SEQUENCE</scope>
</reference>
<evidence type="ECO:0000313" key="1">
    <source>
        <dbReference type="EMBL" id="CAB4578180.1"/>
    </source>
</evidence>
<name>A0A6J6ENQ4_9ZZZZ</name>
<accession>A0A6J6ENQ4</accession>
<proteinExistence type="predicted"/>
<dbReference type="AlphaFoldDB" id="A0A6J6ENQ4"/>
<sequence length="125" mass="12851">MADVSVAATVTTRDCERTSMTYEVTCAVSAFEGGCHETRAEFRPGVTVSDATTSGHTRAGTESSTRLVSLIGVTHAAGTPGLGPSSAIAVATEFANGGTPRKSATNKAIQRPTNVVLKFAATFQD</sequence>
<protein>
    <submittedName>
        <fullName evidence="1">Unannotated protein</fullName>
    </submittedName>
</protein>